<keyword evidence="2" id="KW-0509">mRNA transport</keyword>
<keyword evidence="3" id="KW-0811">Translocation</keyword>
<evidence type="ECO:0000256" key="1">
    <source>
        <dbReference type="ARBA" id="ARBA00004567"/>
    </source>
</evidence>
<comment type="subcellular location">
    <subcellularLocation>
        <location evidence="1">Nucleus</location>
        <location evidence="1">Nuclear pore complex</location>
    </subcellularLocation>
</comment>
<keyword evidence="4" id="KW-0653">Protein transport</keyword>
<dbReference type="EMBL" id="JAJJMA010337410">
    <property type="protein sequence ID" value="MCL7051336.1"/>
    <property type="molecule type" value="Genomic_DNA"/>
</dbReference>
<reference evidence="6" key="1">
    <citation type="submission" date="2022-03" db="EMBL/GenBank/DDBJ databases">
        <title>A functionally conserved STORR gene fusion in Papaver species that diverged 16.8 million years ago.</title>
        <authorList>
            <person name="Catania T."/>
        </authorList>
    </citation>
    <scope>NUCLEOTIDE SEQUENCE</scope>
    <source>
        <strain evidence="6">S-191538</strain>
    </source>
</reference>
<organism evidence="6 7">
    <name type="scientific">Papaver nudicaule</name>
    <name type="common">Iceland poppy</name>
    <dbReference type="NCBI Taxonomy" id="74823"/>
    <lineage>
        <taxon>Eukaryota</taxon>
        <taxon>Viridiplantae</taxon>
        <taxon>Streptophyta</taxon>
        <taxon>Embryophyta</taxon>
        <taxon>Tracheophyta</taxon>
        <taxon>Spermatophyta</taxon>
        <taxon>Magnoliopsida</taxon>
        <taxon>Ranunculales</taxon>
        <taxon>Papaveraceae</taxon>
        <taxon>Papaveroideae</taxon>
        <taxon>Papaver</taxon>
    </lineage>
</organism>
<dbReference type="GO" id="GO:0051028">
    <property type="term" value="P:mRNA transport"/>
    <property type="evidence" value="ECO:0007669"/>
    <property type="project" value="UniProtKB-KW"/>
</dbReference>
<evidence type="ECO:0000313" key="6">
    <source>
        <dbReference type="EMBL" id="MCL7051336.1"/>
    </source>
</evidence>
<dbReference type="GO" id="GO:0005737">
    <property type="term" value="C:cytoplasm"/>
    <property type="evidence" value="ECO:0007669"/>
    <property type="project" value="TreeGrafter"/>
</dbReference>
<keyword evidence="2" id="KW-0813">Transport</keyword>
<dbReference type="PROSITE" id="PS50196">
    <property type="entry name" value="RANBD1"/>
    <property type="match status" value="1"/>
</dbReference>
<evidence type="ECO:0000256" key="4">
    <source>
        <dbReference type="ARBA" id="ARBA00023132"/>
    </source>
</evidence>
<dbReference type="GO" id="GO:0005643">
    <property type="term" value="C:nuclear pore"/>
    <property type="evidence" value="ECO:0007669"/>
    <property type="project" value="UniProtKB-SubCell"/>
</dbReference>
<dbReference type="AlphaFoldDB" id="A0AA41W194"/>
<dbReference type="CDD" id="cd13179">
    <property type="entry name" value="RanBD_RanBP1"/>
    <property type="match status" value="1"/>
</dbReference>
<dbReference type="InterPro" id="IPR045255">
    <property type="entry name" value="RanBP1-like"/>
</dbReference>
<evidence type="ECO:0000256" key="2">
    <source>
        <dbReference type="ARBA" id="ARBA00022816"/>
    </source>
</evidence>
<accession>A0AA41W194</accession>
<dbReference type="InterPro" id="IPR011993">
    <property type="entry name" value="PH-like_dom_sf"/>
</dbReference>
<keyword evidence="4" id="KW-0539">Nucleus</keyword>
<dbReference type="Proteomes" id="UP001177140">
    <property type="component" value="Unassembled WGS sequence"/>
</dbReference>
<dbReference type="PANTHER" id="PTHR23138">
    <property type="entry name" value="RAN BINDING PROTEIN"/>
    <property type="match status" value="1"/>
</dbReference>
<dbReference type="Gene3D" id="2.30.29.30">
    <property type="entry name" value="Pleckstrin-homology domain (PH domain)/Phosphotyrosine-binding domain (PTB)"/>
    <property type="match status" value="1"/>
</dbReference>
<protein>
    <recommendedName>
        <fullName evidence="5">RanBD1 domain-containing protein</fullName>
    </recommendedName>
</protein>
<evidence type="ECO:0000259" key="5">
    <source>
        <dbReference type="PROSITE" id="PS50196"/>
    </source>
</evidence>
<dbReference type="SMART" id="SM00160">
    <property type="entry name" value="RanBD"/>
    <property type="match status" value="1"/>
</dbReference>
<dbReference type="SUPFAM" id="SSF50729">
    <property type="entry name" value="PH domain-like"/>
    <property type="match status" value="1"/>
</dbReference>
<gene>
    <name evidence="6" type="ORF">MKW94_010716</name>
</gene>
<dbReference type="InterPro" id="IPR000156">
    <property type="entry name" value="Ran_bind_dom"/>
</dbReference>
<evidence type="ECO:0000256" key="3">
    <source>
        <dbReference type="ARBA" id="ARBA00023010"/>
    </source>
</evidence>
<proteinExistence type="predicted"/>
<evidence type="ECO:0000313" key="7">
    <source>
        <dbReference type="Proteomes" id="UP001177140"/>
    </source>
</evidence>
<keyword evidence="7" id="KW-1185">Reference proteome</keyword>
<dbReference type="GO" id="GO:0006913">
    <property type="term" value="P:nucleocytoplasmic transport"/>
    <property type="evidence" value="ECO:0007669"/>
    <property type="project" value="InterPro"/>
</dbReference>
<name>A0AA41W194_PAPNU</name>
<dbReference type="GO" id="GO:0005096">
    <property type="term" value="F:GTPase activator activity"/>
    <property type="evidence" value="ECO:0007669"/>
    <property type="project" value="TreeGrafter"/>
</dbReference>
<dbReference type="PANTHER" id="PTHR23138:SF87">
    <property type="entry name" value="E3 SUMO-PROTEIN LIGASE RANBP2"/>
    <property type="match status" value="1"/>
</dbReference>
<feature type="domain" description="RanBD1" evidence="5">
    <location>
        <begin position="29"/>
        <end position="168"/>
    </location>
</feature>
<dbReference type="Pfam" id="PF00638">
    <property type="entry name" value="Ran_BP1"/>
    <property type="match status" value="1"/>
</dbReference>
<comment type="caution">
    <text evidence="6">The sequence shown here is derived from an EMBL/GenBank/DDBJ whole genome shotgun (WGS) entry which is preliminary data.</text>
</comment>
<dbReference type="GO" id="GO:0015031">
    <property type="term" value="P:protein transport"/>
    <property type="evidence" value="ECO:0007669"/>
    <property type="project" value="UniProtKB-KW"/>
</dbReference>
<dbReference type="InterPro" id="IPR045256">
    <property type="entry name" value="RanBP1_RanBD"/>
</dbReference>
<sequence>MAFRWSFTNYTEKIEFGKAGTTPREGPLKFSAVLAERKPPPTIIIPQGEEEEDVLLRLQAKLYRFDRDGKQWKERGVGFMKLLKHKQTGKARLVMRQSKARKVCANHYVLPTMSIHRYVASDRSWVWHATDFSDGELKQEMFFARFASTEDAEQFGKMVVEAAESQVQVPKKSEEKSSKEGGITSTSLAAQLTDRFSLGEKKDASTPWLSRFF</sequence>
<keyword evidence="4" id="KW-0906">Nuclear pore complex</keyword>